<dbReference type="InterPro" id="IPR019756">
    <property type="entry name" value="Pept_S26A_signal_pept_1_Ser-AS"/>
</dbReference>
<evidence type="ECO:0000256" key="3">
    <source>
        <dbReference type="ARBA" id="ARBA00009370"/>
    </source>
</evidence>
<dbReference type="SUPFAM" id="SSF51306">
    <property type="entry name" value="LexA/Signal peptidase"/>
    <property type="match status" value="1"/>
</dbReference>
<dbReference type="PANTHER" id="PTHR43390">
    <property type="entry name" value="SIGNAL PEPTIDASE I"/>
    <property type="match status" value="1"/>
</dbReference>
<evidence type="ECO:0000256" key="6">
    <source>
        <dbReference type="ARBA" id="ARBA00022801"/>
    </source>
</evidence>
<evidence type="ECO:0000256" key="4">
    <source>
        <dbReference type="ARBA" id="ARBA00013208"/>
    </source>
</evidence>
<keyword evidence="5 8" id="KW-0645">Protease</keyword>
<keyword evidence="8" id="KW-0472">Membrane</keyword>
<dbReference type="Proteomes" id="UP000049127">
    <property type="component" value="Unassembled WGS sequence"/>
</dbReference>
<keyword evidence="8" id="KW-1133">Transmembrane helix</keyword>
<evidence type="ECO:0000259" key="10">
    <source>
        <dbReference type="Pfam" id="PF10502"/>
    </source>
</evidence>
<comment type="catalytic activity">
    <reaction evidence="1 8">
        <text>Cleavage of hydrophobic, N-terminal signal or leader sequences from secreted and periplasmic proteins.</text>
        <dbReference type="EC" id="3.4.21.89"/>
    </reaction>
</comment>
<feature type="active site" evidence="7">
    <location>
        <position position="41"/>
    </location>
</feature>
<dbReference type="AlphaFoldDB" id="A0A0C7QNE3"/>
<dbReference type="NCBIfam" id="TIGR02227">
    <property type="entry name" value="sigpep_I_bact"/>
    <property type="match status" value="1"/>
</dbReference>
<dbReference type="InterPro" id="IPR036286">
    <property type="entry name" value="LexA/Signal_pep-like_sf"/>
</dbReference>
<proteinExistence type="inferred from homology"/>
<dbReference type="PROSITE" id="PS00501">
    <property type="entry name" value="SPASE_I_1"/>
    <property type="match status" value="1"/>
</dbReference>
<evidence type="ECO:0000256" key="5">
    <source>
        <dbReference type="ARBA" id="ARBA00022670"/>
    </source>
</evidence>
<comment type="subcellular location">
    <subcellularLocation>
        <location evidence="2">Cell membrane</location>
        <topology evidence="2">Single-pass type II membrane protein</topology>
    </subcellularLocation>
    <subcellularLocation>
        <location evidence="9">Membrane</location>
        <topology evidence="9">Single-pass type II membrane protein</topology>
    </subcellularLocation>
</comment>
<dbReference type="InterPro" id="IPR000223">
    <property type="entry name" value="Pept_S26A_signal_pept_1"/>
</dbReference>
<evidence type="ECO:0000256" key="1">
    <source>
        <dbReference type="ARBA" id="ARBA00000677"/>
    </source>
</evidence>
<keyword evidence="6 8" id="KW-0378">Hydrolase</keyword>
<feature type="domain" description="Peptidase S26" evidence="10">
    <location>
        <begin position="12"/>
        <end position="169"/>
    </location>
</feature>
<dbReference type="GO" id="GO:0006465">
    <property type="term" value="P:signal peptide processing"/>
    <property type="evidence" value="ECO:0007669"/>
    <property type="project" value="InterPro"/>
</dbReference>
<dbReference type="Gene3D" id="2.10.109.10">
    <property type="entry name" value="Umud Fragment, subunit A"/>
    <property type="match status" value="1"/>
</dbReference>
<dbReference type="EC" id="3.4.21.89" evidence="4 8"/>
<evidence type="ECO:0000313" key="12">
    <source>
        <dbReference type="Proteomes" id="UP000049127"/>
    </source>
</evidence>
<evidence type="ECO:0000313" key="11">
    <source>
        <dbReference type="EMBL" id="CEQ05076.1"/>
    </source>
</evidence>
<dbReference type="CDD" id="cd06530">
    <property type="entry name" value="S26_SPase_I"/>
    <property type="match status" value="1"/>
</dbReference>
<dbReference type="PANTHER" id="PTHR43390:SF1">
    <property type="entry name" value="CHLOROPLAST PROCESSING PEPTIDASE"/>
    <property type="match status" value="1"/>
</dbReference>
<accession>A0A0C7QNE3</accession>
<evidence type="ECO:0000256" key="8">
    <source>
        <dbReference type="RuleBase" id="RU003993"/>
    </source>
</evidence>
<reference evidence="11 12" key="1">
    <citation type="submission" date="2015-01" db="EMBL/GenBank/DDBJ databases">
        <authorList>
            <person name="Aslett A.Martin."/>
            <person name="De Silva Nishadi"/>
        </authorList>
    </citation>
    <scope>NUCLEOTIDE SEQUENCE [LARGE SCALE GENOMIC DNA]</scope>
    <source>
        <strain evidence="11 12">R28058</strain>
    </source>
</reference>
<keyword evidence="8" id="KW-0812">Transmembrane</keyword>
<dbReference type="EMBL" id="CEKZ01000023">
    <property type="protein sequence ID" value="CEQ05076.1"/>
    <property type="molecule type" value="Genomic_DNA"/>
</dbReference>
<evidence type="ECO:0000256" key="7">
    <source>
        <dbReference type="PIRSR" id="PIRSR600223-1"/>
    </source>
</evidence>
<dbReference type="PROSITE" id="PS00760">
    <property type="entry name" value="SPASE_I_2"/>
    <property type="match status" value="1"/>
</dbReference>
<dbReference type="InterPro" id="IPR019533">
    <property type="entry name" value="Peptidase_S26"/>
</dbReference>
<sequence>MNLSKNFKKEIIEWTKIIVASIAIAVVITHFVRPTLVQGSSMYPTLEEKDYLIINRVAYNNNEPKRGDIIVFKTDLVQANGKEKDLVKRVIAVPGDHIRIVDNKVYLNGKLQDEKYVHGEKTEGDIDMTIPKGYVFAMGDNRENSMDSRDQQVGLVNEKDIMGKVVIRLLPFDKIGKVS</sequence>
<dbReference type="GO" id="GO:0009003">
    <property type="term" value="F:signal peptidase activity"/>
    <property type="evidence" value="ECO:0007669"/>
    <property type="project" value="UniProtKB-EC"/>
</dbReference>
<dbReference type="Pfam" id="PF10502">
    <property type="entry name" value="Peptidase_S26"/>
    <property type="match status" value="1"/>
</dbReference>
<comment type="similarity">
    <text evidence="3 9">Belongs to the peptidase S26 family.</text>
</comment>
<feature type="transmembrane region" description="Helical" evidence="8">
    <location>
        <begin position="12"/>
        <end position="32"/>
    </location>
</feature>
<dbReference type="PRINTS" id="PR00727">
    <property type="entry name" value="LEADERPTASE"/>
</dbReference>
<evidence type="ECO:0000256" key="2">
    <source>
        <dbReference type="ARBA" id="ARBA00004401"/>
    </source>
</evidence>
<gene>
    <name evidence="11" type="primary">sip2_2</name>
    <name evidence="11" type="ORF">R28058_27931</name>
</gene>
<dbReference type="GO" id="GO:0005886">
    <property type="term" value="C:plasma membrane"/>
    <property type="evidence" value="ECO:0007669"/>
    <property type="project" value="UniProtKB-SubCell"/>
</dbReference>
<feature type="active site" evidence="7">
    <location>
        <position position="88"/>
    </location>
</feature>
<organism evidence="11 12">
    <name type="scientific">Paraclostridium sordellii</name>
    <name type="common">Clostridium sordellii</name>
    <dbReference type="NCBI Taxonomy" id="1505"/>
    <lineage>
        <taxon>Bacteria</taxon>
        <taxon>Bacillati</taxon>
        <taxon>Bacillota</taxon>
        <taxon>Clostridia</taxon>
        <taxon>Peptostreptococcales</taxon>
        <taxon>Peptostreptococcaceae</taxon>
        <taxon>Paraclostridium</taxon>
    </lineage>
</organism>
<protein>
    <recommendedName>
        <fullName evidence="4 8">Signal peptidase I</fullName>
        <ecNumber evidence="4 8">3.4.21.89</ecNumber>
    </recommendedName>
</protein>
<name>A0A0C7QNE3_PARSO</name>
<dbReference type="InterPro" id="IPR019757">
    <property type="entry name" value="Pept_S26A_signal_pept_1_Lys-AS"/>
</dbReference>
<evidence type="ECO:0000256" key="9">
    <source>
        <dbReference type="RuleBase" id="RU362042"/>
    </source>
</evidence>
<dbReference type="GO" id="GO:0004252">
    <property type="term" value="F:serine-type endopeptidase activity"/>
    <property type="evidence" value="ECO:0007669"/>
    <property type="project" value="InterPro"/>
</dbReference>